<organism evidence="2 3">
    <name type="scientific">Aureobasidium uvarum</name>
    <dbReference type="NCBI Taxonomy" id="2773716"/>
    <lineage>
        <taxon>Eukaryota</taxon>
        <taxon>Fungi</taxon>
        <taxon>Dikarya</taxon>
        <taxon>Ascomycota</taxon>
        <taxon>Pezizomycotina</taxon>
        <taxon>Dothideomycetes</taxon>
        <taxon>Dothideomycetidae</taxon>
        <taxon>Dothideales</taxon>
        <taxon>Saccotheciaceae</taxon>
        <taxon>Aureobasidium</taxon>
    </lineage>
</organism>
<dbReference type="AlphaFoldDB" id="A0A9N8PY43"/>
<evidence type="ECO:0000313" key="3">
    <source>
        <dbReference type="Proteomes" id="UP000745764"/>
    </source>
</evidence>
<evidence type="ECO:0000256" key="1">
    <source>
        <dbReference type="SAM" id="MobiDB-lite"/>
    </source>
</evidence>
<feature type="compositionally biased region" description="Polar residues" evidence="1">
    <location>
        <begin position="9"/>
        <end position="22"/>
    </location>
</feature>
<dbReference type="Proteomes" id="UP000745764">
    <property type="component" value="Unassembled WGS sequence"/>
</dbReference>
<comment type="caution">
    <text evidence="2">The sequence shown here is derived from an EMBL/GenBank/DDBJ whole genome shotgun (WGS) entry which is preliminary data.</text>
</comment>
<sequence length="106" mass="12339">MENEDVTPDSPQNESLSYLHHQTQLDERTDTESDDSMEPAEPLPRVRSQEKESSQTTSKETQKAPRERSQRSLSYVEALRRRKDRGQPDSRGLWDYWNNMAAMGVK</sequence>
<reference evidence="2" key="1">
    <citation type="submission" date="2020-06" db="EMBL/GenBank/DDBJ databases">
        <authorList>
            <person name="Onetto C."/>
        </authorList>
    </citation>
    <scope>NUCLEOTIDE SEQUENCE</scope>
</reference>
<evidence type="ECO:0000313" key="2">
    <source>
        <dbReference type="EMBL" id="CAD0114741.1"/>
    </source>
</evidence>
<gene>
    <name evidence="2" type="ORF">AWRI4620_LOCUS8996</name>
</gene>
<dbReference type="EMBL" id="CAINUL010000018">
    <property type="protein sequence ID" value="CAD0114741.1"/>
    <property type="molecule type" value="Genomic_DNA"/>
</dbReference>
<name>A0A9N8PY43_9PEZI</name>
<protein>
    <submittedName>
        <fullName evidence="2">Uncharacterized protein</fullName>
    </submittedName>
</protein>
<keyword evidence="3" id="KW-1185">Reference proteome</keyword>
<feature type="region of interest" description="Disordered" evidence="1">
    <location>
        <begin position="1"/>
        <end position="94"/>
    </location>
</feature>
<feature type="compositionally biased region" description="Basic and acidic residues" evidence="1">
    <location>
        <begin position="60"/>
        <end position="70"/>
    </location>
</feature>
<proteinExistence type="predicted"/>
<accession>A0A9N8PY43</accession>